<feature type="domain" description="SSD" evidence="8">
    <location>
        <begin position="703"/>
        <end position="826"/>
    </location>
</feature>
<feature type="region of interest" description="Disordered" evidence="6">
    <location>
        <begin position="517"/>
        <end position="566"/>
    </location>
</feature>
<feature type="transmembrane region" description="Helical" evidence="7">
    <location>
        <begin position="322"/>
        <end position="346"/>
    </location>
</feature>
<feature type="transmembrane region" description="Helical" evidence="7">
    <location>
        <begin position="358"/>
        <end position="382"/>
    </location>
</feature>
<evidence type="ECO:0000256" key="2">
    <source>
        <dbReference type="ARBA" id="ARBA00022475"/>
    </source>
</evidence>
<dbReference type="PROSITE" id="PS50156">
    <property type="entry name" value="SSD"/>
    <property type="match status" value="2"/>
</dbReference>
<gene>
    <name evidence="9" type="ORF">OZSIB_2699</name>
</gene>
<feature type="transmembrane region" description="Helical" evidence="7">
    <location>
        <begin position="701"/>
        <end position="721"/>
    </location>
</feature>
<dbReference type="PANTHER" id="PTHR33406">
    <property type="entry name" value="MEMBRANE PROTEIN MJ1562-RELATED"/>
    <property type="match status" value="1"/>
</dbReference>
<comment type="caution">
    <text evidence="9">The sequence shown here is derived from an EMBL/GenBank/DDBJ whole genome shotgun (WGS) entry which is preliminary data.</text>
</comment>
<keyword evidence="2" id="KW-1003">Cell membrane</keyword>
<feature type="transmembrane region" description="Helical" evidence="7">
    <location>
        <begin position="230"/>
        <end position="248"/>
    </location>
</feature>
<evidence type="ECO:0000256" key="1">
    <source>
        <dbReference type="ARBA" id="ARBA00004651"/>
    </source>
</evidence>
<feature type="transmembrane region" description="Helical" evidence="7">
    <location>
        <begin position="651"/>
        <end position="671"/>
    </location>
</feature>
<evidence type="ECO:0000256" key="6">
    <source>
        <dbReference type="SAM" id="MobiDB-lite"/>
    </source>
</evidence>
<feature type="transmembrane region" description="Helical" evidence="7">
    <location>
        <begin position="254"/>
        <end position="275"/>
    </location>
</feature>
<dbReference type="Pfam" id="PF03176">
    <property type="entry name" value="MMPL"/>
    <property type="match status" value="2"/>
</dbReference>
<evidence type="ECO:0000256" key="4">
    <source>
        <dbReference type="ARBA" id="ARBA00022989"/>
    </source>
</evidence>
<proteinExistence type="predicted"/>
<keyword evidence="5 7" id="KW-0472">Membrane</keyword>
<keyword evidence="4 7" id="KW-1133">Transmembrane helix</keyword>
<sequence>MSRSASAPTAPSGFFYRLATWLVDWRGPCFAAMVALLVAGLAFAGRIKIDNSLEVWFLENDPTLTAYRAFKQIYGNDEIILALVDGGEKGMFTRETVNAIYLASQELEADATNFKRVLSVGLAPYIGLRDDDTLVVDDLMTATAATDLEVEEIKRKFNEDPFKRKILADVTQRYAVLLIEPVATTEMDARRPLLIEAVKQRLTAHGLRFQLAGMGVMYDELNRLSMRDGLVFTTVSYVVICVVILLLFRSWLYLGMVIAVMILGTLCFLGVYGFFEQNFNMVTVVLPTLMLILSISDVSYIYNNYCYNIDKVIADQRQGLITVFHECLSPCLFTSLTNFFGFISIVTSPMQVLRGFGLFAAFATMGEYVISMISAAFILGLVTPQAGVTVRRPFAHQVEAWVTLMPRHYKTVMALLILSAVIGFAGLTRLEVDTYSMGFLLENNPVRQQSDRVEATYGYYLPLECRLRTGRPDGVRDVRFLQTLARVHDELEALPEVQKAASLVDVLRKLNEVWSTRPARDDAGNQEPGAAAPSSPATATENGLQSEPAHSPATSPPSPTVGARDNATQASLPGAAAAGVSPAYVVPDSPEKIAQLLMMYESDPDNDLSSMTDPSYTEARLTVRVPMVSAATLHRIEQTVEAVLRRHFEPLGVSVIFGGYVPLYARLISYITQSQLSSFGLALFFIFGAMALLFRRFAAIWLGVIPNVYPIVMTLGMMGWLGIRLDVATVTIASIALGVAVDDTIHELFLFFEPSRRHLDPVESISESLIEAGPAVVSTSLIYALGFSALALASIKSVIYFGGLLALTLVFGMLCEITVMPALVCQFRTILDRARQAAPPVAAATADGSGSGTIPPGS</sequence>
<protein>
    <submittedName>
        <fullName evidence="9">Membrane protein</fullName>
    </submittedName>
</protein>
<evidence type="ECO:0000259" key="8">
    <source>
        <dbReference type="PROSITE" id="PS50156"/>
    </source>
</evidence>
<evidence type="ECO:0000256" key="3">
    <source>
        <dbReference type="ARBA" id="ARBA00022692"/>
    </source>
</evidence>
<comment type="subcellular location">
    <subcellularLocation>
        <location evidence="1">Cell membrane</location>
        <topology evidence="1">Multi-pass membrane protein</topology>
    </subcellularLocation>
</comment>
<evidence type="ECO:0000256" key="5">
    <source>
        <dbReference type="ARBA" id="ARBA00023136"/>
    </source>
</evidence>
<name>A0A367ZU02_9BACT</name>
<accession>A0A367ZU02</accession>
<feature type="transmembrane region" description="Helical" evidence="7">
    <location>
        <begin position="677"/>
        <end position="694"/>
    </location>
</feature>
<evidence type="ECO:0000313" key="10">
    <source>
        <dbReference type="Proteomes" id="UP000252355"/>
    </source>
</evidence>
<evidence type="ECO:0000256" key="7">
    <source>
        <dbReference type="SAM" id="Phobius"/>
    </source>
</evidence>
<dbReference type="InterPro" id="IPR004869">
    <property type="entry name" value="MMPL_dom"/>
</dbReference>
<dbReference type="Proteomes" id="UP000252355">
    <property type="component" value="Unassembled WGS sequence"/>
</dbReference>
<feature type="domain" description="SSD" evidence="8">
    <location>
        <begin position="258"/>
        <end position="381"/>
    </location>
</feature>
<evidence type="ECO:0000313" key="9">
    <source>
        <dbReference type="EMBL" id="RCK80811.1"/>
    </source>
</evidence>
<feature type="transmembrane region" description="Helical" evidence="7">
    <location>
        <begin position="772"/>
        <end position="793"/>
    </location>
</feature>
<dbReference type="InterPro" id="IPR050545">
    <property type="entry name" value="Mycobact_MmpL"/>
</dbReference>
<feature type="transmembrane region" description="Helical" evidence="7">
    <location>
        <begin position="411"/>
        <end position="430"/>
    </location>
</feature>
<dbReference type="EMBL" id="QOQW01000004">
    <property type="protein sequence ID" value="RCK80811.1"/>
    <property type="molecule type" value="Genomic_DNA"/>
</dbReference>
<dbReference type="Gene3D" id="1.20.1640.10">
    <property type="entry name" value="Multidrug efflux transporter AcrB transmembrane domain"/>
    <property type="match status" value="2"/>
</dbReference>
<dbReference type="InterPro" id="IPR000731">
    <property type="entry name" value="SSD"/>
</dbReference>
<organism evidence="9 10">
    <name type="scientific">Candidatus Ozemobacter sibiricus</name>
    <dbReference type="NCBI Taxonomy" id="2268124"/>
    <lineage>
        <taxon>Bacteria</taxon>
        <taxon>Candidatus Ozemobacteria</taxon>
        <taxon>Candidatus Ozemobacterales</taxon>
        <taxon>Candidatus Ozemobacteraceae</taxon>
        <taxon>Candidatus Ozemobacter</taxon>
    </lineage>
</organism>
<dbReference type="AlphaFoldDB" id="A0A367ZU02"/>
<feature type="compositionally biased region" description="Low complexity" evidence="6">
    <location>
        <begin position="530"/>
        <end position="553"/>
    </location>
</feature>
<dbReference type="PANTHER" id="PTHR33406:SF12">
    <property type="entry name" value="BLR2997 PROTEIN"/>
    <property type="match status" value="1"/>
</dbReference>
<feature type="transmembrane region" description="Helical" evidence="7">
    <location>
        <begin position="799"/>
        <end position="825"/>
    </location>
</feature>
<keyword evidence="3 7" id="KW-0812">Transmembrane</keyword>
<feature type="transmembrane region" description="Helical" evidence="7">
    <location>
        <begin position="282"/>
        <end position="302"/>
    </location>
</feature>
<feature type="transmembrane region" description="Helical" evidence="7">
    <location>
        <begin position="25"/>
        <end position="44"/>
    </location>
</feature>
<dbReference type="GO" id="GO:0005886">
    <property type="term" value="C:plasma membrane"/>
    <property type="evidence" value="ECO:0007669"/>
    <property type="project" value="UniProtKB-SubCell"/>
</dbReference>
<dbReference type="SUPFAM" id="SSF82866">
    <property type="entry name" value="Multidrug efflux transporter AcrB transmembrane domain"/>
    <property type="match status" value="2"/>
</dbReference>
<reference evidence="9 10" key="1">
    <citation type="submission" date="2018-05" db="EMBL/GenBank/DDBJ databases">
        <title>A metagenomic window into the 2 km-deep terrestrial subsurface aquifer revealed taxonomically and functionally diverse microbial community comprising novel uncultured bacterial lineages.</title>
        <authorList>
            <person name="Kadnikov V.V."/>
            <person name="Mardanov A.V."/>
            <person name="Beletsky A.V."/>
            <person name="Banks D."/>
            <person name="Pimenov N.V."/>
            <person name="Frank Y.A."/>
            <person name="Karnachuk O.V."/>
            <person name="Ravin N.V."/>
        </authorList>
    </citation>
    <scope>NUCLEOTIDE SEQUENCE [LARGE SCALE GENOMIC DNA]</scope>
    <source>
        <strain evidence="9">BY5</strain>
    </source>
</reference>